<evidence type="ECO:0000313" key="2">
    <source>
        <dbReference type="EMBL" id="GMS87523.1"/>
    </source>
</evidence>
<dbReference type="InterPro" id="IPR016024">
    <property type="entry name" value="ARM-type_fold"/>
</dbReference>
<feature type="compositionally biased region" description="Low complexity" evidence="1">
    <location>
        <begin position="21"/>
        <end position="31"/>
    </location>
</feature>
<feature type="region of interest" description="Disordered" evidence="1">
    <location>
        <begin position="1"/>
        <end position="47"/>
    </location>
</feature>
<proteinExistence type="predicted"/>
<protein>
    <submittedName>
        <fullName evidence="2">Uncharacterized protein</fullName>
    </submittedName>
</protein>
<evidence type="ECO:0000313" key="3">
    <source>
        <dbReference type="Proteomes" id="UP001432027"/>
    </source>
</evidence>
<dbReference type="SUPFAM" id="SSF48371">
    <property type="entry name" value="ARM repeat"/>
    <property type="match status" value="1"/>
</dbReference>
<organism evidence="2 3">
    <name type="scientific">Pristionchus entomophagus</name>
    <dbReference type="NCBI Taxonomy" id="358040"/>
    <lineage>
        <taxon>Eukaryota</taxon>
        <taxon>Metazoa</taxon>
        <taxon>Ecdysozoa</taxon>
        <taxon>Nematoda</taxon>
        <taxon>Chromadorea</taxon>
        <taxon>Rhabditida</taxon>
        <taxon>Rhabditina</taxon>
        <taxon>Diplogasteromorpha</taxon>
        <taxon>Diplogasteroidea</taxon>
        <taxon>Neodiplogasteridae</taxon>
        <taxon>Pristionchus</taxon>
    </lineage>
</organism>
<sequence length="913" mass="100372">LQMMDTGGSAVRSPYDAQQPSTSTSTSSSHSHWFESASGQSSHFGTLPEATPMELHALQQLQLPPQQQPQQAGSIAMTGGRAMRQQLAAMRLANTAEWASGGVATGAAAPPVPASPSRTPSLLSLQSEASCLSQMTAFSGMSCMTGLTVRTDYSQAELDRVARDKQLRQSPSVAAAACSTASSLLQPDDETQEERRIRQVVIGGRPEEVFMWTANDQSKADPLFRAYRKMVLRIYAKQDQPLPDRPGAVKMLKLLAGHYQERMRKILEDLWMDIQDFGGKVRTDALHSLYDCASATPESLASLLRHPPKARLNKPEFSIRDIVQCVDPRGDDSVAAARILVRLAEPQLRYEDIRKRGITEDGLRRLLFAVLHERDVAPNKRIVLLEALKKYNKKAVFIQEGGVPSILRFLNKEADENGSAPAPDTLVRVEKEEPLLHHVLCFLRSLVVPRSGRGGGQAAAGGLVSSSRSNREAFVAELAKHNAVQILSGWLDHGSSRLLHEVAHTLAALSTARQLVGKDLSVAIRRVIQLLGTDDPTFTGSLVTFVRNVARLSTAHKKSAVDSGLCGELLQILNKWAVATERDQRARHDRWHIPLLFAAVESLDALTADDDQGVHNTAIKALLKSREAVPILLRVATFDFLYTEIRSSPDAQSRNVAYDAAFDALPPEARIAELRSKNHALNVLLRMCMSVQNVASLNLSTVQDPLHGEPLVVMLWRRLWDMYRQVFLLSTRASRTGRGVSEAEVAPIQATVQTTSHLSAVLYADPACYAQVLSLVGVAREAPDGTQPMLNPFKLLSTPLPNLSLAVLELVDALMNFFRRHAVQTHKHPMAVWLQPRARDDGGDYKQQFFQAVLQLQGGGWISGDIAQRMDNYFNECMGTHSPSFTPGGFTHAPHAVHHPYAPQLMPHAGYQQ</sequence>
<reference evidence="2" key="1">
    <citation type="submission" date="2023-10" db="EMBL/GenBank/DDBJ databases">
        <title>Genome assembly of Pristionchus species.</title>
        <authorList>
            <person name="Yoshida K."/>
            <person name="Sommer R.J."/>
        </authorList>
    </citation>
    <scope>NUCLEOTIDE SEQUENCE</scope>
    <source>
        <strain evidence="2">RS0144</strain>
    </source>
</reference>
<feature type="non-terminal residue" evidence="2">
    <location>
        <position position="1"/>
    </location>
</feature>
<keyword evidence="3" id="KW-1185">Reference proteome</keyword>
<comment type="caution">
    <text evidence="2">The sequence shown here is derived from an EMBL/GenBank/DDBJ whole genome shotgun (WGS) entry which is preliminary data.</text>
</comment>
<dbReference type="Gene3D" id="1.25.10.10">
    <property type="entry name" value="Leucine-rich Repeat Variant"/>
    <property type="match status" value="1"/>
</dbReference>
<dbReference type="InterPro" id="IPR011989">
    <property type="entry name" value="ARM-like"/>
</dbReference>
<dbReference type="AlphaFoldDB" id="A0AAV5T3V1"/>
<gene>
    <name evidence="2" type="ORF">PENTCL1PPCAC_9698</name>
</gene>
<accession>A0AAV5T3V1</accession>
<dbReference type="EMBL" id="BTSX01000003">
    <property type="protein sequence ID" value="GMS87523.1"/>
    <property type="molecule type" value="Genomic_DNA"/>
</dbReference>
<evidence type="ECO:0000256" key="1">
    <source>
        <dbReference type="SAM" id="MobiDB-lite"/>
    </source>
</evidence>
<dbReference type="Proteomes" id="UP001432027">
    <property type="component" value="Unassembled WGS sequence"/>
</dbReference>
<name>A0AAV5T3V1_9BILA</name>